<evidence type="ECO:0008006" key="4">
    <source>
        <dbReference type="Google" id="ProtNLM"/>
    </source>
</evidence>
<evidence type="ECO:0000313" key="3">
    <source>
        <dbReference type="Proteomes" id="UP001596512"/>
    </source>
</evidence>
<comment type="caution">
    <text evidence="2">The sequence shown here is derived from an EMBL/GenBank/DDBJ whole genome shotgun (WGS) entry which is preliminary data.</text>
</comment>
<accession>A0ABW2TVT1</accession>
<reference evidence="3" key="1">
    <citation type="journal article" date="2019" name="Int. J. Syst. Evol. Microbiol.">
        <title>The Global Catalogue of Microorganisms (GCM) 10K type strain sequencing project: providing services to taxonomists for standard genome sequencing and annotation.</title>
        <authorList>
            <consortium name="The Broad Institute Genomics Platform"/>
            <consortium name="The Broad Institute Genome Sequencing Center for Infectious Disease"/>
            <person name="Wu L."/>
            <person name="Ma J."/>
        </authorList>
    </citation>
    <scope>NUCLEOTIDE SEQUENCE [LARGE SCALE GENOMIC DNA]</scope>
    <source>
        <strain evidence="3">JCM 17695</strain>
    </source>
</reference>
<feature type="compositionally biased region" description="Gly residues" evidence="1">
    <location>
        <begin position="94"/>
        <end position="107"/>
    </location>
</feature>
<gene>
    <name evidence="2" type="ORF">ACFQV2_35940</name>
</gene>
<evidence type="ECO:0000256" key="1">
    <source>
        <dbReference type="SAM" id="MobiDB-lite"/>
    </source>
</evidence>
<feature type="region of interest" description="Disordered" evidence="1">
    <location>
        <begin position="18"/>
        <end position="42"/>
    </location>
</feature>
<sequence length="152" mass="15000">MLAEVLLLVVRGERGGEVARCGSMSSSPSRSSTRDESSSMRLISDPEIGVVCWVKIVPVSSGRSSTRCSSSGESEASRRETSKRSATGSHSGSTSGGASTGACGATGGTLSMRVDSTGATEGGSSGSGTDSGGAVRLSGESSARPKTGDSSA</sequence>
<evidence type="ECO:0000313" key="2">
    <source>
        <dbReference type="EMBL" id="MFC7617990.1"/>
    </source>
</evidence>
<dbReference type="EMBL" id="JBHTEY010000004">
    <property type="protein sequence ID" value="MFC7617990.1"/>
    <property type="molecule type" value="Genomic_DNA"/>
</dbReference>
<name>A0ABW2TVT1_9PSEU</name>
<dbReference type="Proteomes" id="UP001596512">
    <property type="component" value="Unassembled WGS sequence"/>
</dbReference>
<proteinExistence type="predicted"/>
<feature type="compositionally biased region" description="Low complexity" evidence="1">
    <location>
        <begin position="60"/>
        <end position="74"/>
    </location>
</feature>
<feature type="region of interest" description="Disordered" evidence="1">
    <location>
        <begin position="60"/>
        <end position="152"/>
    </location>
</feature>
<keyword evidence="3" id="KW-1185">Reference proteome</keyword>
<feature type="compositionally biased region" description="Gly residues" evidence="1">
    <location>
        <begin position="120"/>
        <end position="131"/>
    </location>
</feature>
<organism evidence="2 3">
    <name type="scientific">Actinokineospora soli</name>
    <dbReference type="NCBI Taxonomy" id="1048753"/>
    <lineage>
        <taxon>Bacteria</taxon>
        <taxon>Bacillati</taxon>
        <taxon>Actinomycetota</taxon>
        <taxon>Actinomycetes</taxon>
        <taxon>Pseudonocardiales</taxon>
        <taxon>Pseudonocardiaceae</taxon>
        <taxon>Actinokineospora</taxon>
    </lineage>
</organism>
<protein>
    <recommendedName>
        <fullName evidence="4">Secreted protein</fullName>
    </recommendedName>
</protein>